<dbReference type="PROSITE" id="PS50893">
    <property type="entry name" value="ABC_TRANSPORTER_2"/>
    <property type="match status" value="1"/>
</dbReference>
<keyword evidence="2" id="KW-0547">Nucleotide-binding</keyword>
<evidence type="ECO:0000256" key="1">
    <source>
        <dbReference type="ARBA" id="ARBA00022448"/>
    </source>
</evidence>
<dbReference type="InterPro" id="IPR017871">
    <property type="entry name" value="ABC_transporter-like_CS"/>
</dbReference>
<dbReference type="CDD" id="cd03293">
    <property type="entry name" value="ABC_NrtD_SsuB_transporters"/>
    <property type="match status" value="1"/>
</dbReference>
<dbReference type="AlphaFoldDB" id="A0A941FD00"/>
<dbReference type="Pfam" id="PF00005">
    <property type="entry name" value="ABC_tran"/>
    <property type="match status" value="1"/>
</dbReference>
<dbReference type="PROSITE" id="PS00211">
    <property type="entry name" value="ABC_TRANSPORTER_1"/>
    <property type="match status" value="1"/>
</dbReference>
<evidence type="ECO:0000256" key="3">
    <source>
        <dbReference type="ARBA" id="ARBA00022840"/>
    </source>
</evidence>
<comment type="caution">
    <text evidence="6">The sequence shown here is derived from an EMBL/GenBank/DDBJ whole genome shotgun (WGS) entry which is preliminary data.</text>
</comment>
<accession>A0A941FD00</accession>
<sequence>MTRTFRRKGRNVQALAPVSLSIPSGQFLTIVGPSGCGKSTLLQIMGGFDTPSTGTVTTPAGPVTGPSRDIGMVFQRATLFPWWTVEKNVAWALRCGGTGRREALQRSRELLDLVGLGGFETAYPNELSGGMQQRAALARTLSLEPSVLLMDEPFGALDAQTRELMQEELIRIRQAAGTTIVFVTHDIREAVFLGDRIVALSGSPGSIALDLAPDLPRPHTHEVMRTQEFLDAYETVWACIRDQASAREPGRSERAAEQDDQGESA</sequence>
<dbReference type="InterPro" id="IPR003439">
    <property type="entry name" value="ABC_transporter-like_ATP-bd"/>
</dbReference>
<dbReference type="InterPro" id="IPR027417">
    <property type="entry name" value="P-loop_NTPase"/>
</dbReference>
<dbReference type="InterPro" id="IPR003593">
    <property type="entry name" value="AAA+_ATPase"/>
</dbReference>
<dbReference type="SUPFAM" id="SSF52540">
    <property type="entry name" value="P-loop containing nucleoside triphosphate hydrolases"/>
    <property type="match status" value="1"/>
</dbReference>
<organism evidence="6 7">
    <name type="scientific">Streptomyces tuirus</name>
    <dbReference type="NCBI Taxonomy" id="68278"/>
    <lineage>
        <taxon>Bacteria</taxon>
        <taxon>Bacillati</taxon>
        <taxon>Actinomycetota</taxon>
        <taxon>Actinomycetes</taxon>
        <taxon>Kitasatosporales</taxon>
        <taxon>Streptomycetaceae</taxon>
        <taxon>Streptomyces</taxon>
    </lineage>
</organism>
<keyword evidence="3 6" id="KW-0067">ATP-binding</keyword>
<proteinExistence type="predicted"/>
<evidence type="ECO:0000313" key="6">
    <source>
        <dbReference type="EMBL" id="MBR8640549.1"/>
    </source>
</evidence>
<keyword evidence="7" id="KW-1185">Reference proteome</keyword>
<gene>
    <name evidence="6" type="ORF">KEF29_17565</name>
</gene>
<dbReference type="GO" id="GO:0016887">
    <property type="term" value="F:ATP hydrolysis activity"/>
    <property type="evidence" value="ECO:0007669"/>
    <property type="project" value="InterPro"/>
</dbReference>
<dbReference type="SMART" id="SM00382">
    <property type="entry name" value="AAA"/>
    <property type="match status" value="1"/>
</dbReference>
<dbReference type="Proteomes" id="UP000682308">
    <property type="component" value="Unassembled WGS sequence"/>
</dbReference>
<dbReference type="PANTHER" id="PTHR42788">
    <property type="entry name" value="TAURINE IMPORT ATP-BINDING PROTEIN-RELATED"/>
    <property type="match status" value="1"/>
</dbReference>
<dbReference type="PANTHER" id="PTHR42788:SF13">
    <property type="entry name" value="ALIPHATIC SULFONATES IMPORT ATP-BINDING PROTEIN SSUB"/>
    <property type="match status" value="1"/>
</dbReference>
<evidence type="ECO:0000256" key="4">
    <source>
        <dbReference type="SAM" id="MobiDB-lite"/>
    </source>
</evidence>
<keyword evidence="1" id="KW-0813">Transport</keyword>
<reference evidence="6 7" key="1">
    <citation type="submission" date="2021-04" db="EMBL/GenBank/DDBJ databases">
        <title>Characterization of the biosynthetic gene cluster of new lipopeptides with antitumor activity in the genome of the marine Streptomyces PHM034.</title>
        <authorList>
            <person name="Ceniceros A."/>
            <person name="Canedo L."/>
            <person name="Mendez C."/>
            <person name="Olano C."/>
            <person name="Schleissner C."/>
            <person name="Cuevas C."/>
            <person name="De La Calle F."/>
            <person name="Salas J.A."/>
        </authorList>
    </citation>
    <scope>NUCLEOTIDE SEQUENCE [LARGE SCALE GENOMIC DNA]</scope>
    <source>
        <strain evidence="6 7">PHM034</strain>
    </source>
</reference>
<feature type="compositionally biased region" description="Basic and acidic residues" evidence="4">
    <location>
        <begin position="244"/>
        <end position="257"/>
    </location>
</feature>
<dbReference type="Gene3D" id="3.40.50.300">
    <property type="entry name" value="P-loop containing nucleotide triphosphate hydrolases"/>
    <property type="match status" value="1"/>
</dbReference>
<dbReference type="InterPro" id="IPR050166">
    <property type="entry name" value="ABC_transporter_ATP-bind"/>
</dbReference>
<dbReference type="GO" id="GO:0005524">
    <property type="term" value="F:ATP binding"/>
    <property type="evidence" value="ECO:0007669"/>
    <property type="project" value="UniProtKB-KW"/>
</dbReference>
<protein>
    <submittedName>
        <fullName evidence="6">ABC transporter ATP-binding protein</fullName>
    </submittedName>
</protein>
<evidence type="ECO:0000259" key="5">
    <source>
        <dbReference type="PROSITE" id="PS50893"/>
    </source>
</evidence>
<feature type="region of interest" description="Disordered" evidence="4">
    <location>
        <begin position="244"/>
        <end position="265"/>
    </location>
</feature>
<feature type="domain" description="ABC transporter" evidence="5">
    <location>
        <begin position="2"/>
        <end position="227"/>
    </location>
</feature>
<dbReference type="EMBL" id="JAGTPG010000002">
    <property type="protein sequence ID" value="MBR8640549.1"/>
    <property type="molecule type" value="Genomic_DNA"/>
</dbReference>
<evidence type="ECO:0000313" key="7">
    <source>
        <dbReference type="Proteomes" id="UP000682308"/>
    </source>
</evidence>
<evidence type="ECO:0000256" key="2">
    <source>
        <dbReference type="ARBA" id="ARBA00022741"/>
    </source>
</evidence>
<name>A0A941FD00_9ACTN</name>